<evidence type="ECO:0000313" key="2">
    <source>
        <dbReference type="EMBL" id="MEW9806572.1"/>
    </source>
</evidence>
<sequence>MRHGHTAWNRAGRIQGRTDEPLDAEARQHLSRLRLPDEFAGATLFSSPLVRAAETARIVGRSEPVIVPELIEMDWGQCEGQYGVEMLKDPASGYRHIEEWGWTYRPPGGEAPAAVWERLEPWLRTLEGEAVVVSHIGIMRVLLARATGWDFEGPPPFRIKRDRLYRIDVQDSGALSHDGSPVRLLEVPGS</sequence>
<dbReference type="InterPro" id="IPR013078">
    <property type="entry name" value="His_Pase_superF_clade-1"/>
</dbReference>
<dbReference type="Gene3D" id="3.40.50.1240">
    <property type="entry name" value="Phosphoglycerate mutase-like"/>
    <property type="match status" value="1"/>
</dbReference>
<name>A0ABV3R1Z4_9HYPH</name>
<dbReference type="EMBL" id="JBFOCI010000003">
    <property type="protein sequence ID" value="MEW9806572.1"/>
    <property type="molecule type" value="Genomic_DNA"/>
</dbReference>
<dbReference type="CDD" id="cd07067">
    <property type="entry name" value="HP_PGM_like"/>
    <property type="match status" value="1"/>
</dbReference>
<dbReference type="PANTHER" id="PTHR48100">
    <property type="entry name" value="BROAD-SPECIFICITY PHOSPHATASE YOR283W-RELATED"/>
    <property type="match status" value="1"/>
</dbReference>
<dbReference type="InterPro" id="IPR050275">
    <property type="entry name" value="PGM_Phosphatase"/>
</dbReference>
<proteinExistence type="predicted"/>
<dbReference type="SMART" id="SM00855">
    <property type="entry name" value="PGAM"/>
    <property type="match status" value="1"/>
</dbReference>
<dbReference type="PANTHER" id="PTHR48100:SF10">
    <property type="entry name" value="2-CARBOXY-D-ARABINITOL-1-PHOSPHATASE-RELATED"/>
    <property type="match status" value="1"/>
</dbReference>
<organism evidence="2 3">
    <name type="scientific">Mesorhizobium marinum</name>
    <dbReference type="NCBI Taxonomy" id="3228790"/>
    <lineage>
        <taxon>Bacteria</taxon>
        <taxon>Pseudomonadati</taxon>
        <taxon>Pseudomonadota</taxon>
        <taxon>Alphaproteobacteria</taxon>
        <taxon>Hyphomicrobiales</taxon>
        <taxon>Phyllobacteriaceae</taxon>
        <taxon>Mesorhizobium</taxon>
    </lineage>
</organism>
<feature type="region of interest" description="Disordered" evidence="1">
    <location>
        <begin position="1"/>
        <end position="21"/>
    </location>
</feature>
<accession>A0ABV3R1Z4</accession>
<comment type="caution">
    <text evidence="2">The sequence shown here is derived from an EMBL/GenBank/DDBJ whole genome shotgun (WGS) entry which is preliminary data.</text>
</comment>
<evidence type="ECO:0000313" key="3">
    <source>
        <dbReference type="Proteomes" id="UP001556196"/>
    </source>
</evidence>
<reference evidence="2 3" key="1">
    <citation type="submission" date="2024-06" db="EMBL/GenBank/DDBJ databases">
        <authorList>
            <person name="Tuo L."/>
        </authorList>
    </citation>
    <scope>NUCLEOTIDE SEQUENCE [LARGE SCALE GENOMIC DNA]</scope>
    <source>
        <strain evidence="2 3">ZMM04-5</strain>
    </source>
</reference>
<dbReference type="Pfam" id="PF00300">
    <property type="entry name" value="His_Phos_1"/>
    <property type="match status" value="1"/>
</dbReference>
<keyword evidence="3" id="KW-1185">Reference proteome</keyword>
<evidence type="ECO:0000256" key="1">
    <source>
        <dbReference type="SAM" id="MobiDB-lite"/>
    </source>
</evidence>
<dbReference type="Proteomes" id="UP001556196">
    <property type="component" value="Unassembled WGS sequence"/>
</dbReference>
<dbReference type="PIRSF" id="PIRSF000709">
    <property type="entry name" value="6PFK_2-Ptase"/>
    <property type="match status" value="1"/>
</dbReference>
<dbReference type="InterPro" id="IPR029033">
    <property type="entry name" value="His_PPase_superfam"/>
</dbReference>
<protein>
    <submittedName>
        <fullName evidence="2">Histidine phosphatase family protein</fullName>
    </submittedName>
</protein>
<dbReference type="RefSeq" id="WP_367723707.1">
    <property type="nucleotide sequence ID" value="NZ_JBFOCI010000003.1"/>
</dbReference>
<dbReference type="SUPFAM" id="SSF53254">
    <property type="entry name" value="Phosphoglycerate mutase-like"/>
    <property type="match status" value="1"/>
</dbReference>
<gene>
    <name evidence="2" type="ORF">ABUE31_11315</name>
</gene>